<sequence length="234" mass="26505">MNFLFVAAVLLVAGFFASFFAGGRNLNAPQKKFDARTAVFSLFGGYRGFIADFAWLKAYMAWEKSDLSKCLSNIELAVSLDPENITFWNLGAGIIAYDTPHWIFDGRSTTPMLQKVVRERQGGLALEFLDRGLKAVPHSRRLKLDKALIYEKVFNDKLAALECYKAACDATAPIYVVRDYARALEDCGRDAEALRLLEERADFFDKSHPSYGFYLEHINYLKNKLKSEKNMLAL</sequence>
<evidence type="ECO:0008006" key="3">
    <source>
        <dbReference type="Google" id="ProtNLM"/>
    </source>
</evidence>
<name>A0ABU4WEI7_9BACT</name>
<dbReference type="EMBL" id="JALBUT010000001">
    <property type="protein sequence ID" value="MDX8414653.1"/>
    <property type="molecule type" value="Genomic_DNA"/>
</dbReference>
<protein>
    <recommendedName>
        <fullName evidence="3">Tetratricopeptide repeat protein</fullName>
    </recommendedName>
</protein>
<dbReference type="Gene3D" id="1.25.40.10">
    <property type="entry name" value="Tetratricopeptide repeat domain"/>
    <property type="match status" value="1"/>
</dbReference>
<dbReference type="InterPro" id="IPR011990">
    <property type="entry name" value="TPR-like_helical_dom_sf"/>
</dbReference>
<proteinExistence type="predicted"/>
<dbReference type="Proteomes" id="UP001275932">
    <property type="component" value="Unassembled WGS sequence"/>
</dbReference>
<keyword evidence="2" id="KW-1185">Reference proteome</keyword>
<organism evidence="1 2">
    <name type="scientific">Intestinicryptomonas porci</name>
    <dbReference type="NCBI Taxonomy" id="2926320"/>
    <lineage>
        <taxon>Bacteria</taxon>
        <taxon>Pseudomonadati</taxon>
        <taxon>Verrucomicrobiota</taxon>
        <taxon>Opitutia</taxon>
        <taxon>Opitutales</taxon>
        <taxon>Intestinicryptomonaceae</taxon>
        <taxon>Intestinicryptomonas</taxon>
    </lineage>
</organism>
<evidence type="ECO:0000313" key="1">
    <source>
        <dbReference type="EMBL" id="MDX8414653.1"/>
    </source>
</evidence>
<reference evidence="1 2" key="1">
    <citation type="submission" date="2022-03" db="EMBL/GenBank/DDBJ databases">
        <title>Novel taxa within the pig intestine.</title>
        <authorList>
            <person name="Wylensek D."/>
            <person name="Bishof K."/>
            <person name="Afrizal A."/>
            <person name="Clavel T."/>
        </authorList>
    </citation>
    <scope>NUCLEOTIDE SEQUENCE [LARGE SCALE GENOMIC DNA]</scope>
    <source>
        <strain evidence="1 2">CLA-KB-P66</strain>
    </source>
</reference>
<dbReference type="RefSeq" id="WP_370396103.1">
    <property type="nucleotide sequence ID" value="NZ_JALBUT010000001.1"/>
</dbReference>
<evidence type="ECO:0000313" key="2">
    <source>
        <dbReference type="Proteomes" id="UP001275932"/>
    </source>
</evidence>
<comment type="caution">
    <text evidence="1">The sequence shown here is derived from an EMBL/GenBank/DDBJ whole genome shotgun (WGS) entry which is preliminary data.</text>
</comment>
<gene>
    <name evidence="1" type="ORF">MOX91_00440</name>
</gene>
<accession>A0ABU4WEI7</accession>